<reference evidence="3" key="1">
    <citation type="journal article" date="2014" name="Stand. Genomic Sci.">
        <title>Complete genome sequence of Burkholderia phymatum STM815(T), a broad host range and efficient nitrogen-fixing symbiont of Mimosa species.</title>
        <authorList>
            <person name="Moulin L."/>
            <person name="Klonowska A."/>
            <person name="Caroline B."/>
            <person name="Booth K."/>
            <person name="Vriezen J.A."/>
            <person name="Melkonian R."/>
            <person name="James E.K."/>
            <person name="Young J.P."/>
            <person name="Bena G."/>
            <person name="Hauser L."/>
            <person name="Land M."/>
            <person name="Kyrpides N."/>
            <person name="Bruce D."/>
            <person name="Chain P."/>
            <person name="Copeland A."/>
            <person name="Pitluck S."/>
            <person name="Woyke T."/>
            <person name="Lizotte-Waniewski M."/>
            <person name="Bristow J."/>
            <person name="Riley M."/>
        </authorList>
    </citation>
    <scope>NUCLEOTIDE SEQUENCE [LARGE SCALE GENOMIC DNA]</scope>
    <source>
        <strain evidence="3">DSM 17167 / CIP 108236 / LMG 21445 / STM815</strain>
    </source>
</reference>
<dbReference type="KEGG" id="bph:Bphy_2388"/>
<evidence type="ECO:0000313" key="2">
    <source>
        <dbReference type="EMBL" id="ACC71563.1"/>
    </source>
</evidence>
<proteinExistence type="predicted"/>
<evidence type="ECO:0008006" key="4">
    <source>
        <dbReference type="Google" id="ProtNLM"/>
    </source>
</evidence>
<name>B2JFT8_PARP8</name>
<dbReference type="Proteomes" id="UP000001192">
    <property type="component" value="Chromosome 1"/>
</dbReference>
<dbReference type="STRING" id="391038.Bphy_2388"/>
<dbReference type="HOGENOM" id="CLU_1248721_0_0_4"/>
<evidence type="ECO:0000256" key="1">
    <source>
        <dbReference type="SAM" id="SignalP"/>
    </source>
</evidence>
<accession>B2JFT8</accession>
<organism evidence="2 3">
    <name type="scientific">Paraburkholderia phymatum (strain DSM 17167 / CIP 108236 / LMG 21445 / STM815)</name>
    <name type="common">Burkholderia phymatum</name>
    <dbReference type="NCBI Taxonomy" id="391038"/>
    <lineage>
        <taxon>Bacteria</taxon>
        <taxon>Pseudomonadati</taxon>
        <taxon>Pseudomonadota</taxon>
        <taxon>Betaproteobacteria</taxon>
        <taxon>Burkholderiales</taxon>
        <taxon>Burkholderiaceae</taxon>
        <taxon>Paraburkholderia</taxon>
    </lineage>
</organism>
<sequence precursor="true">MNLRQVECSVVLCLSAALASGPCVAAITEFQPHVEAPQNRFIDKPEINPSPQHVLVVRGRKPADLEIWFGVVYGTTNRKCESQTMVGRIFGAPEVEQAIVDWVRVPKEDRDFSVRFFLDRYEPGKCLWQPFGTYIATFAPSDRQGPGGYSGFTLLRENGRNEVTIDLTCERKFDGVSGDKYLLCVRRRRTPLNSDINDTISTDGGIINLDVDLAP</sequence>
<gene>
    <name evidence="2" type="ordered locus">Bphy_2388</name>
</gene>
<dbReference type="EMBL" id="CP001043">
    <property type="protein sequence ID" value="ACC71563.1"/>
    <property type="molecule type" value="Genomic_DNA"/>
</dbReference>
<protein>
    <recommendedName>
        <fullName evidence="4">Lipoprotein</fullName>
    </recommendedName>
</protein>
<keyword evidence="3" id="KW-1185">Reference proteome</keyword>
<keyword evidence="1" id="KW-0732">Signal</keyword>
<feature type="signal peptide" evidence="1">
    <location>
        <begin position="1"/>
        <end position="25"/>
    </location>
</feature>
<evidence type="ECO:0000313" key="3">
    <source>
        <dbReference type="Proteomes" id="UP000001192"/>
    </source>
</evidence>
<dbReference type="AlphaFoldDB" id="B2JFT8"/>
<dbReference type="eggNOG" id="ENOG5031G78">
    <property type="taxonomic scope" value="Bacteria"/>
</dbReference>
<feature type="chain" id="PRO_5002777194" description="Lipoprotein" evidence="1">
    <location>
        <begin position="26"/>
        <end position="215"/>
    </location>
</feature>